<dbReference type="PRINTS" id="PR00368">
    <property type="entry name" value="FADPNR"/>
</dbReference>
<accession>A0A1G6TVX0</accession>
<reference evidence="2 3" key="1">
    <citation type="submission" date="2016-10" db="EMBL/GenBank/DDBJ databases">
        <authorList>
            <person name="de Groot N.N."/>
        </authorList>
    </citation>
    <scope>NUCLEOTIDE SEQUENCE [LARGE SCALE GENOMIC DNA]</scope>
    <source>
        <strain evidence="2 3">MON 2.2</strain>
    </source>
</reference>
<dbReference type="GO" id="GO:0004497">
    <property type="term" value="F:monooxygenase activity"/>
    <property type="evidence" value="ECO:0007669"/>
    <property type="project" value="TreeGrafter"/>
</dbReference>
<dbReference type="SUPFAM" id="SSF51905">
    <property type="entry name" value="FAD/NAD(P)-binding domain"/>
    <property type="match status" value="2"/>
</dbReference>
<protein>
    <submittedName>
        <fullName evidence="2">Predicted flavoprotein CzcO associated with the cation diffusion facilitator CzcD</fullName>
    </submittedName>
</protein>
<dbReference type="RefSeq" id="WP_090590689.1">
    <property type="nucleotide sequence ID" value="NZ_LT629688.1"/>
</dbReference>
<organism evidence="2 3">
    <name type="scientific">Auraticoccus monumenti</name>
    <dbReference type="NCBI Taxonomy" id="675864"/>
    <lineage>
        <taxon>Bacteria</taxon>
        <taxon>Bacillati</taxon>
        <taxon>Actinomycetota</taxon>
        <taxon>Actinomycetes</taxon>
        <taxon>Propionibacteriales</taxon>
        <taxon>Propionibacteriaceae</taxon>
        <taxon>Auraticoccus</taxon>
    </lineage>
</organism>
<proteinExistence type="predicted"/>
<dbReference type="EMBL" id="LT629688">
    <property type="protein sequence ID" value="SDD32455.1"/>
    <property type="molecule type" value="Genomic_DNA"/>
</dbReference>
<dbReference type="AlphaFoldDB" id="A0A1G6TVX0"/>
<sequence>MEQRDVVVVGAGQAGLSSAWSLRRQGVDHVVLDQNPGPGGAWQHRWPSLSMQRVHGIFGLPGMRFSTPSPSERASTAVPAYFARYERSVGIDVRRPVTVTAVRPGPGRRLVVESDAGTIAARAVVNATGTWTHPFWPRYPGQETFAGRQLHAVDYPGPEGFAGQRVVVVGGGATGIQLLVELAEVAETTWVTRRPPVFREEPFDQEYGREVIARVDERVRAGQPPESVVSATDLVWTPELVVAREKGILRREPVFDRLDADGVVWEARDGRPARRLDADVVLWCTGWRAALSHLAPLQLREPGGGIRMDGTRVVVDPRVHLVGYGPSASTVGANRAGRTAVREIRELLAA</sequence>
<dbReference type="Pfam" id="PF13738">
    <property type="entry name" value="Pyr_redox_3"/>
    <property type="match status" value="1"/>
</dbReference>
<dbReference type="PANTHER" id="PTHR43539:SF78">
    <property type="entry name" value="FLAVIN-CONTAINING MONOOXYGENASE"/>
    <property type="match status" value="1"/>
</dbReference>
<dbReference type="OrthoDB" id="178899at2"/>
<keyword evidence="1" id="KW-0560">Oxidoreductase</keyword>
<dbReference type="Gene3D" id="3.50.50.60">
    <property type="entry name" value="FAD/NAD(P)-binding domain"/>
    <property type="match status" value="1"/>
</dbReference>
<keyword evidence="3" id="KW-1185">Reference proteome</keyword>
<gene>
    <name evidence="2" type="ORF">SAMN04489747_0705</name>
</gene>
<evidence type="ECO:0000313" key="3">
    <source>
        <dbReference type="Proteomes" id="UP000198546"/>
    </source>
</evidence>
<dbReference type="PANTHER" id="PTHR43539">
    <property type="entry name" value="FLAVIN-BINDING MONOOXYGENASE-LIKE PROTEIN (AFU_ORTHOLOGUE AFUA_4G09220)"/>
    <property type="match status" value="1"/>
</dbReference>
<dbReference type="STRING" id="675864.SAMN04489747_0705"/>
<evidence type="ECO:0000256" key="1">
    <source>
        <dbReference type="ARBA" id="ARBA00023002"/>
    </source>
</evidence>
<dbReference type="InterPro" id="IPR050982">
    <property type="entry name" value="Auxin_biosynth/cation_transpt"/>
</dbReference>
<dbReference type="PRINTS" id="PR00469">
    <property type="entry name" value="PNDRDTASEII"/>
</dbReference>
<dbReference type="GO" id="GO:0050660">
    <property type="term" value="F:flavin adenine dinucleotide binding"/>
    <property type="evidence" value="ECO:0007669"/>
    <property type="project" value="TreeGrafter"/>
</dbReference>
<dbReference type="Proteomes" id="UP000198546">
    <property type="component" value="Chromosome i"/>
</dbReference>
<evidence type="ECO:0000313" key="2">
    <source>
        <dbReference type="EMBL" id="SDD32455.1"/>
    </source>
</evidence>
<dbReference type="InterPro" id="IPR036188">
    <property type="entry name" value="FAD/NAD-bd_sf"/>
</dbReference>
<name>A0A1G6TVX0_9ACTN</name>